<accession>B0G4G6</accession>
<reference evidence="2 3" key="1">
    <citation type="submission" date="2007-10" db="EMBL/GenBank/DDBJ databases">
        <title>Draft genome sequence of Dorea formicigenerans(ATCC 27755).</title>
        <authorList>
            <person name="Sudarsanam P."/>
            <person name="Ley R."/>
            <person name="Guruge J."/>
            <person name="Turnbaugh P.J."/>
            <person name="Mahowald M."/>
            <person name="Liep D."/>
            <person name="Gordon J."/>
        </authorList>
    </citation>
    <scope>NUCLEOTIDE SEQUENCE [LARGE SCALE GENOMIC DNA]</scope>
    <source>
        <strain evidence="2 3">ATCC 27755</strain>
    </source>
</reference>
<comment type="caution">
    <text evidence="2">The sequence shown here is derived from an EMBL/GenBank/DDBJ whole genome shotgun (WGS) entry which is preliminary data.</text>
</comment>
<dbReference type="RefSeq" id="WP_005332011.1">
    <property type="nucleotide sequence ID" value="NZ_AAXA02000011.1"/>
</dbReference>
<evidence type="ECO:0000313" key="2">
    <source>
        <dbReference type="EMBL" id="EDR47618.1"/>
    </source>
</evidence>
<organism evidence="2 3">
    <name type="scientific">Dorea formicigenerans ATCC 27755</name>
    <dbReference type="NCBI Taxonomy" id="411461"/>
    <lineage>
        <taxon>Bacteria</taxon>
        <taxon>Bacillati</taxon>
        <taxon>Bacillota</taxon>
        <taxon>Clostridia</taxon>
        <taxon>Lachnospirales</taxon>
        <taxon>Lachnospiraceae</taxon>
        <taxon>Dorea</taxon>
    </lineage>
</organism>
<evidence type="ECO:0000313" key="3">
    <source>
        <dbReference type="Proteomes" id="UP000005359"/>
    </source>
</evidence>
<evidence type="ECO:0000256" key="1">
    <source>
        <dbReference type="SAM" id="MobiDB-lite"/>
    </source>
</evidence>
<name>B0G4G6_9FIRM</name>
<reference evidence="2 3" key="2">
    <citation type="submission" date="2007-10" db="EMBL/GenBank/DDBJ databases">
        <authorList>
            <person name="Fulton L."/>
            <person name="Clifton S."/>
            <person name="Fulton B."/>
            <person name="Xu J."/>
            <person name="Minx P."/>
            <person name="Pepin K.H."/>
            <person name="Johnson M."/>
            <person name="Thiruvilangam P."/>
            <person name="Bhonagiri V."/>
            <person name="Nash W.E."/>
            <person name="Wang C."/>
            <person name="Mardis E.R."/>
            <person name="Wilson R.K."/>
        </authorList>
    </citation>
    <scope>NUCLEOTIDE SEQUENCE [LARGE SCALE GENOMIC DNA]</scope>
    <source>
        <strain evidence="2 3">ATCC 27755</strain>
    </source>
</reference>
<dbReference type="EMBL" id="AAXA02000011">
    <property type="protein sequence ID" value="EDR47618.1"/>
    <property type="molecule type" value="Genomic_DNA"/>
</dbReference>
<dbReference type="Proteomes" id="UP000005359">
    <property type="component" value="Unassembled WGS sequence"/>
</dbReference>
<feature type="region of interest" description="Disordered" evidence="1">
    <location>
        <begin position="1"/>
        <end position="37"/>
    </location>
</feature>
<dbReference type="PaxDb" id="411461-DORFOR_01153"/>
<dbReference type="STRING" id="411461.DORFOR_01153"/>
<feature type="compositionally biased region" description="Basic and acidic residues" evidence="1">
    <location>
        <begin position="1"/>
        <end position="20"/>
    </location>
</feature>
<gene>
    <name evidence="2" type="ORF">DORFOR_01153</name>
</gene>
<proteinExistence type="predicted"/>
<sequence>MEEVKPERTVREIREIRTPDPESEEEEGQLPGQMSDEDLSEVAEHMKAMMKILEKYRKE</sequence>
<dbReference type="GeneID" id="92864715"/>
<dbReference type="AlphaFoldDB" id="B0G4G6"/>
<protein>
    <submittedName>
        <fullName evidence="2">Uncharacterized protein</fullName>
    </submittedName>
</protein>